<dbReference type="AlphaFoldDB" id="A0A5N6U9N5"/>
<sequence length="345" mass="36695">MRFSMTFPVLASALLSIATSKEVGYFDSSECVDRSAFESCYEKADQYLASCISNNCVGGSDSCSDACGGSVTCIQNKCPNLGVDCMKACDCAKTVEYIDCIATSCWNQAYSCEYQATINDLVGTCVNMDLDSIPFWPPPDDATTGCSCNMGKILYTQTIDTKNLDNCYDKVTELNRAGDYDRAEAYGRQCLCCGQSSAMSTYWDVCPKTDPSTLGADIAQVLLGHNDWDACGPRLSNSDCVADYGFSNVTNFYSPGKFPVNGTETLSNTGSPITAPISGPTFTWTFKGNLHPITAVPMSNKADATKAQSSGSTSTPTGESGAGLVRPALTLMFTAISGVFVFAAI</sequence>
<evidence type="ECO:0008006" key="5">
    <source>
        <dbReference type="Google" id="ProtNLM"/>
    </source>
</evidence>
<dbReference type="EMBL" id="ML742024">
    <property type="protein sequence ID" value="KAE8155139.1"/>
    <property type="molecule type" value="Genomic_DNA"/>
</dbReference>
<evidence type="ECO:0000256" key="2">
    <source>
        <dbReference type="SAM" id="SignalP"/>
    </source>
</evidence>
<protein>
    <recommendedName>
        <fullName evidence="5">Extracellular membrane protein CFEM domain-containing protein</fullName>
    </recommendedName>
</protein>
<organism evidence="3 4">
    <name type="scientific">Aspergillus avenaceus</name>
    <dbReference type="NCBI Taxonomy" id="36643"/>
    <lineage>
        <taxon>Eukaryota</taxon>
        <taxon>Fungi</taxon>
        <taxon>Dikarya</taxon>
        <taxon>Ascomycota</taxon>
        <taxon>Pezizomycotina</taxon>
        <taxon>Eurotiomycetes</taxon>
        <taxon>Eurotiomycetidae</taxon>
        <taxon>Eurotiales</taxon>
        <taxon>Aspergillaceae</taxon>
        <taxon>Aspergillus</taxon>
        <taxon>Aspergillus subgen. Circumdati</taxon>
    </lineage>
</organism>
<feature type="chain" id="PRO_5025042200" description="Extracellular membrane protein CFEM domain-containing protein" evidence="2">
    <location>
        <begin position="21"/>
        <end position="345"/>
    </location>
</feature>
<keyword evidence="2" id="KW-0732">Signal</keyword>
<accession>A0A5N6U9N5</accession>
<evidence type="ECO:0000256" key="1">
    <source>
        <dbReference type="SAM" id="MobiDB-lite"/>
    </source>
</evidence>
<keyword evidence="4" id="KW-1185">Reference proteome</keyword>
<dbReference type="OrthoDB" id="3538998at2759"/>
<name>A0A5N6U9N5_ASPAV</name>
<proteinExistence type="predicted"/>
<evidence type="ECO:0000313" key="3">
    <source>
        <dbReference type="EMBL" id="KAE8155139.1"/>
    </source>
</evidence>
<gene>
    <name evidence="3" type="ORF">BDV25DRAFT_38002</name>
</gene>
<evidence type="ECO:0000313" key="4">
    <source>
        <dbReference type="Proteomes" id="UP000325780"/>
    </source>
</evidence>
<feature type="compositionally biased region" description="Low complexity" evidence="1">
    <location>
        <begin position="309"/>
        <end position="319"/>
    </location>
</feature>
<feature type="signal peptide" evidence="2">
    <location>
        <begin position="1"/>
        <end position="20"/>
    </location>
</feature>
<dbReference type="Proteomes" id="UP000325780">
    <property type="component" value="Unassembled WGS sequence"/>
</dbReference>
<reference evidence="3 4" key="1">
    <citation type="submission" date="2019-04" db="EMBL/GenBank/DDBJ databases">
        <title>Friends and foes A comparative genomics study of 23 Aspergillus species from section Flavi.</title>
        <authorList>
            <consortium name="DOE Joint Genome Institute"/>
            <person name="Kjaerbolling I."/>
            <person name="Vesth T."/>
            <person name="Frisvad J.C."/>
            <person name="Nybo J.L."/>
            <person name="Theobald S."/>
            <person name="Kildgaard S."/>
            <person name="Isbrandt T."/>
            <person name="Kuo A."/>
            <person name="Sato A."/>
            <person name="Lyhne E.K."/>
            <person name="Kogle M.E."/>
            <person name="Wiebenga A."/>
            <person name="Kun R.S."/>
            <person name="Lubbers R.J."/>
            <person name="Makela M.R."/>
            <person name="Barry K."/>
            <person name="Chovatia M."/>
            <person name="Clum A."/>
            <person name="Daum C."/>
            <person name="Haridas S."/>
            <person name="He G."/>
            <person name="LaButti K."/>
            <person name="Lipzen A."/>
            <person name="Mondo S."/>
            <person name="Riley R."/>
            <person name="Salamov A."/>
            <person name="Simmons B.A."/>
            <person name="Magnuson J.K."/>
            <person name="Henrissat B."/>
            <person name="Mortensen U.H."/>
            <person name="Larsen T.O."/>
            <person name="Devries R.P."/>
            <person name="Grigoriev I.V."/>
            <person name="Machida M."/>
            <person name="Baker S.E."/>
            <person name="Andersen M.R."/>
        </authorList>
    </citation>
    <scope>NUCLEOTIDE SEQUENCE [LARGE SCALE GENOMIC DNA]</scope>
    <source>
        <strain evidence="3 4">IBT 18842</strain>
    </source>
</reference>
<feature type="region of interest" description="Disordered" evidence="1">
    <location>
        <begin position="301"/>
        <end position="321"/>
    </location>
</feature>